<name>A0A4D7AUN0_9HYPH</name>
<keyword evidence="1" id="KW-0732">Signal</keyword>
<dbReference type="InterPro" id="IPR011050">
    <property type="entry name" value="Pectin_lyase_fold/virulence"/>
</dbReference>
<reference evidence="3 4" key="1">
    <citation type="submission" date="2019-04" db="EMBL/GenBank/DDBJ databases">
        <title>Phreatobacter aquaticus sp. nov.</title>
        <authorList>
            <person name="Choi A."/>
        </authorList>
    </citation>
    <scope>NUCLEOTIDE SEQUENCE [LARGE SCALE GENOMIC DNA]</scope>
    <source>
        <strain evidence="3 4">KCTC 52518</strain>
    </source>
</reference>
<proteinExistence type="predicted"/>
<dbReference type="PROSITE" id="PS51208">
    <property type="entry name" value="AUTOTRANSPORTER"/>
    <property type="match status" value="1"/>
</dbReference>
<evidence type="ECO:0000313" key="4">
    <source>
        <dbReference type="Proteomes" id="UP000298781"/>
    </source>
</evidence>
<sequence length="873" mass="86977">MTMNWISDRRSDAKRAPSTLRLKALTGCSLLALGLMTSGPAAAQSVSATGDVTPPPPGGATTWTNPGVVNIGLFATGALTITGGGTATTGGAQLGTMPGGNGTATVDGAGSRWSTGFLYVGSSGIGRLDISGGATVETTIASAIGSAAGGSGTVNVSGPSSTWNNLTGITVGWTGNGVLNITDGATVNSLFGHISDTAPFGTGKVTVSGPGSTWNTGEIRIGSGGAGSLTIADGGHVSVTAGSSVTVGGAPGTGSLIIGSEPYSGMVGAGTLAADQVVLNGSGKLVFSHWTWADYRFEPVIAGAGKIEHYAGATILTADSSGFTGTTRVNGGALIVNGALGGTTEVAMGVIAGTGTLATLNANGVVAPGAFYTWTAVAGGNEIGTLNVSGNATFSSRGSLYINVSATGADRLAVGGTATLAGNLALIPVGTGFQFGTRYTILTAAGGITGTFDRMSSWGSFGAVRTTLAYGTNEVTLTLDPNMISPLLPTGASRNTRNVAGAMDRAVMGGANGSAFLPLYLQSQAGMVTGLNGLSGEAATGTQTAAFGAASLFLNMMLDPMAGARGATAGGTAPSLIQMADLSHGRPRPVAADQGWSVWTKAFAQSNKIGGDGATGSAATSGGLFGLAAGADKRLTPDTMVGFALAGGGTNFGLGTARGSGTGDLFQAGLYGSTRIGDGYVSAALAYGWNSFDVTRSVAMATAETYASRVTAQTYGGRVEAGWRFKAAAFGWTPYAALEAIGYSAPRYGETTQAGGGAFALNYAAKTATTVRTELGMRLDGHTRLEAGDLHTYGRLAWAYQATADRSVGAQFQTLANSAFTVFGARPSTHTALATIGAELRLSGGVRLTTSIDGELGTRHQAIRANAGLRYSW</sequence>
<dbReference type="KEGG" id="pstg:E8M01_03485"/>
<dbReference type="Proteomes" id="UP000298781">
    <property type="component" value="Chromosome"/>
</dbReference>
<evidence type="ECO:0000259" key="2">
    <source>
        <dbReference type="PROSITE" id="PS51208"/>
    </source>
</evidence>
<dbReference type="SUPFAM" id="SSF103515">
    <property type="entry name" value="Autotransporter"/>
    <property type="match status" value="1"/>
</dbReference>
<evidence type="ECO:0000256" key="1">
    <source>
        <dbReference type="SAM" id="SignalP"/>
    </source>
</evidence>
<dbReference type="InterPro" id="IPR005546">
    <property type="entry name" value="Autotransporte_beta"/>
</dbReference>
<feature type="chain" id="PRO_5020718473" evidence="1">
    <location>
        <begin position="44"/>
        <end position="873"/>
    </location>
</feature>
<evidence type="ECO:0000313" key="3">
    <source>
        <dbReference type="EMBL" id="QCI63381.1"/>
    </source>
</evidence>
<dbReference type="SUPFAM" id="SSF51126">
    <property type="entry name" value="Pectin lyase-like"/>
    <property type="match status" value="1"/>
</dbReference>
<dbReference type="AlphaFoldDB" id="A0A4D7AUN0"/>
<dbReference type="Pfam" id="PF03797">
    <property type="entry name" value="Autotransporter"/>
    <property type="match status" value="1"/>
</dbReference>
<dbReference type="Gene3D" id="2.40.128.130">
    <property type="entry name" value="Autotransporter beta-domain"/>
    <property type="match status" value="1"/>
</dbReference>
<gene>
    <name evidence="3" type="ORF">E8M01_03485</name>
</gene>
<feature type="signal peptide" evidence="1">
    <location>
        <begin position="1"/>
        <end position="43"/>
    </location>
</feature>
<accession>A0A4D7AUN0</accession>
<dbReference type="SMART" id="SM00869">
    <property type="entry name" value="Autotransporter"/>
    <property type="match status" value="1"/>
</dbReference>
<dbReference type="InterPro" id="IPR036709">
    <property type="entry name" value="Autotransporte_beta_dom_sf"/>
</dbReference>
<dbReference type="NCBIfam" id="TIGR04393">
    <property type="entry name" value="rpt_T5SS_PEPC"/>
    <property type="match status" value="3"/>
</dbReference>
<protein>
    <submittedName>
        <fullName evidence="3">Autotransporter domain-containing protein</fullName>
    </submittedName>
</protein>
<dbReference type="InterPro" id="IPR030895">
    <property type="entry name" value="T5SS_PEPC_rpt"/>
</dbReference>
<dbReference type="OrthoDB" id="7195851at2"/>
<organism evidence="3 4">
    <name type="scientific">Phreatobacter stygius</name>
    <dbReference type="NCBI Taxonomy" id="1940610"/>
    <lineage>
        <taxon>Bacteria</taxon>
        <taxon>Pseudomonadati</taxon>
        <taxon>Pseudomonadota</taxon>
        <taxon>Alphaproteobacteria</taxon>
        <taxon>Hyphomicrobiales</taxon>
        <taxon>Phreatobacteraceae</taxon>
        <taxon>Phreatobacter</taxon>
    </lineage>
</organism>
<keyword evidence="4" id="KW-1185">Reference proteome</keyword>
<dbReference type="EMBL" id="CP039690">
    <property type="protein sequence ID" value="QCI63381.1"/>
    <property type="molecule type" value="Genomic_DNA"/>
</dbReference>
<feature type="domain" description="Autotransporter" evidence="2">
    <location>
        <begin position="591"/>
        <end position="873"/>
    </location>
</feature>